<dbReference type="EMBL" id="JAVRJZ010000002">
    <property type="protein sequence ID" value="KAK2726490.1"/>
    <property type="molecule type" value="Genomic_DNA"/>
</dbReference>
<feature type="compositionally biased region" description="Basic and acidic residues" evidence="1">
    <location>
        <begin position="482"/>
        <end position="491"/>
    </location>
</feature>
<accession>A0AA88I931</accession>
<keyword evidence="3" id="KW-1185">Reference proteome</keyword>
<feature type="compositionally biased region" description="Polar residues" evidence="1">
    <location>
        <begin position="907"/>
        <end position="916"/>
    </location>
</feature>
<evidence type="ECO:0000313" key="2">
    <source>
        <dbReference type="EMBL" id="KAK2726490.1"/>
    </source>
</evidence>
<feature type="region of interest" description="Disordered" evidence="1">
    <location>
        <begin position="737"/>
        <end position="801"/>
    </location>
</feature>
<feature type="compositionally biased region" description="Polar residues" evidence="1">
    <location>
        <begin position="255"/>
        <end position="267"/>
    </location>
</feature>
<protein>
    <submittedName>
        <fullName evidence="2">Uncharacterized protein</fullName>
    </submittedName>
</protein>
<gene>
    <name evidence="2" type="ORF">QYM36_000809</name>
</gene>
<name>A0AA88I931_ARTSF</name>
<evidence type="ECO:0000313" key="3">
    <source>
        <dbReference type="Proteomes" id="UP001187531"/>
    </source>
</evidence>
<feature type="compositionally biased region" description="Polar residues" evidence="1">
    <location>
        <begin position="533"/>
        <end position="543"/>
    </location>
</feature>
<feature type="compositionally biased region" description="Basic residues" evidence="1">
    <location>
        <begin position="1154"/>
        <end position="1164"/>
    </location>
</feature>
<sequence length="1177" mass="133528">AKVTDAKAKHYEEKGKKLVQKGYKLIYKSQELEKVRQNLDDNENYPASDTGSITPPTYEAQIPNPVAPPPLHSLEAFPEQHQQSFAGNTKFPWANNDQGSVHITKDILNTIQNLAPVELDSTPSVVGPQSQPPPNPPALPSQLPSTDTQQNLLSSNDTPELQNNMYNFFANAGADIIGAGLATFEFDQYPQQFRNNAPNTSINGSYLNNQNPGFSKELPKTQEQPGISTYSMNQGNFKAHYGSIDWKDIGNQNSGKVNTNTVSANSPTREKTQVPGMAAYQQSGNSAGSGLRYQQSQNQTRDSPAQKRPNNIANNQKTRDYVEGSLNTQAQLRANKVNDQRQFNHNNGFHQPIIQKQSQYDQRNRNTIKITDPFKPSKLLSVKQNASTPLSIMGQTQFSDQQKNKQNAAQQSSPAQPSQNPPNQSLRVNESQATKHQGAFNLGNSGQTQSVWSRDQQRPASEFPYNDNWPSLRQNQDQIPDPFKEFMKSPKQESGQNFPQLNRAKLPDYVIGIIGSKSTELEPIESEKKSSETNEANTNYQNTEDNDYEFNFEDDVYNGFFANNDDQNPEIKEEIQDSVNSLEQFFDQKYQSLISWPVFRSSRGIEKLKASVPGYLMNNTNSNRSEVFSEPKFLAETDQSLNTFPLESKTEPLQNLNVIKRMDEDEERLDEGKHLSAQGINHYLLNSDGIHNFRGLPLQRMTNHKIDKKGTEVRRLTLEVPSQNEQFKETGNISRQQIINPDDNLEIPETNPDNNTDKSKREEKLPNTEIPFKQQRKVFTKVKDGQSDVKTSEDDNQLDSIEEGPGKVIEATMPAEDEASSDNIKSAINSSIIRHLIRGPFDEEDETITENIDQNPLQLDIINVDFTNSSNTNGIIFENVKESTEETEQAKAKQKKVTNKDGVNADTLPNSTSNEETGLELEKQEKSKLDGRTKENERKNASLKRVHSNKKNLQKYVKIIKYRNRNENVRKQEQQTENYTPYNTPTNYLIQNTVSETFQLPRTDFEDWNDPRDFISRMVSKGFSDSDWSFLNTPSFHNSQENQIYKYRRDDTKASHKEKEKSVNNITVNDDNEGNIPKKTEINASNEDLIQNTGGYTSANVTDNPKNGQGVYLIYKDDLHQPSNLKVDMYNYGLATQDDRKIINSWNSEENTNKKRIGHHRIRPRQGSEKQEASDII</sequence>
<feature type="compositionally biased region" description="Polar residues" evidence="1">
    <location>
        <begin position="45"/>
        <end position="55"/>
    </location>
</feature>
<organism evidence="2 3">
    <name type="scientific">Artemia franciscana</name>
    <name type="common">Brine shrimp</name>
    <name type="synonym">Artemia sanfranciscana</name>
    <dbReference type="NCBI Taxonomy" id="6661"/>
    <lineage>
        <taxon>Eukaryota</taxon>
        <taxon>Metazoa</taxon>
        <taxon>Ecdysozoa</taxon>
        <taxon>Arthropoda</taxon>
        <taxon>Crustacea</taxon>
        <taxon>Branchiopoda</taxon>
        <taxon>Anostraca</taxon>
        <taxon>Artemiidae</taxon>
        <taxon>Artemia</taxon>
    </lineage>
</organism>
<feature type="region of interest" description="Disordered" evidence="1">
    <location>
        <begin position="342"/>
        <end position="362"/>
    </location>
</feature>
<dbReference type="AlphaFoldDB" id="A0AA88I931"/>
<feature type="non-terminal residue" evidence="2">
    <location>
        <position position="1177"/>
    </location>
</feature>
<feature type="region of interest" description="Disordered" evidence="1">
    <location>
        <begin position="39"/>
        <end position="58"/>
    </location>
</feature>
<feature type="region of interest" description="Disordered" evidence="1">
    <location>
        <begin position="882"/>
        <end position="949"/>
    </location>
</feature>
<feature type="compositionally biased region" description="Basic and acidic residues" evidence="1">
    <location>
        <begin position="781"/>
        <end position="793"/>
    </location>
</feature>
<proteinExistence type="predicted"/>
<feature type="compositionally biased region" description="Pro residues" evidence="1">
    <location>
        <begin position="130"/>
        <end position="139"/>
    </location>
</feature>
<reference evidence="2" key="1">
    <citation type="submission" date="2023-07" db="EMBL/GenBank/DDBJ databases">
        <title>Chromosome-level genome assembly of Artemia franciscana.</title>
        <authorList>
            <person name="Jo E."/>
        </authorList>
    </citation>
    <scope>NUCLEOTIDE SEQUENCE</scope>
    <source>
        <tissue evidence="2">Whole body</tissue>
    </source>
</reference>
<feature type="compositionally biased region" description="Polar residues" evidence="1">
    <location>
        <begin position="442"/>
        <end position="454"/>
    </location>
</feature>
<feature type="region of interest" description="Disordered" evidence="1">
    <location>
        <begin position="521"/>
        <end position="545"/>
    </location>
</feature>
<feature type="compositionally biased region" description="Low complexity" evidence="1">
    <location>
        <begin position="404"/>
        <end position="425"/>
    </location>
</feature>
<feature type="compositionally biased region" description="Basic and acidic residues" evidence="1">
    <location>
        <begin position="1166"/>
        <end position="1177"/>
    </location>
</feature>
<feature type="region of interest" description="Disordered" evidence="1">
    <location>
        <begin position="120"/>
        <end position="159"/>
    </location>
</feature>
<comment type="caution">
    <text evidence="2">The sequence shown here is derived from an EMBL/GenBank/DDBJ whole genome shotgun (WGS) entry which is preliminary data.</text>
</comment>
<feature type="compositionally biased region" description="Polar residues" evidence="1">
    <location>
        <begin position="468"/>
        <end position="478"/>
    </location>
</feature>
<feature type="compositionally biased region" description="Polar residues" evidence="1">
    <location>
        <begin position="146"/>
        <end position="159"/>
    </location>
</feature>
<feature type="region of interest" description="Disordered" evidence="1">
    <location>
        <begin position="255"/>
        <end position="320"/>
    </location>
</feature>
<feature type="compositionally biased region" description="Polar residues" evidence="1">
    <location>
        <begin position="426"/>
        <end position="435"/>
    </location>
</feature>
<feature type="region of interest" description="Disordered" evidence="1">
    <location>
        <begin position="1151"/>
        <end position="1177"/>
    </location>
</feature>
<feature type="compositionally biased region" description="Basic and acidic residues" evidence="1">
    <location>
        <begin position="882"/>
        <end position="891"/>
    </location>
</feature>
<feature type="compositionally biased region" description="Polar residues" evidence="1">
    <location>
        <begin position="280"/>
        <end position="316"/>
    </location>
</feature>
<feature type="region of interest" description="Disordered" evidence="1">
    <location>
        <begin position="397"/>
        <end position="501"/>
    </location>
</feature>
<evidence type="ECO:0000256" key="1">
    <source>
        <dbReference type="SAM" id="MobiDB-lite"/>
    </source>
</evidence>
<feature type="compositionally biased region" description="Basic and acidic residues" evidence="1">
    <location>
        <begin position="755"/>
        <end position="766"/>
    </location>
</feature>
<feature type="compositionally biased region" description="Basic and acidic residues" evidence="1">
    <location>
        <begin position="920"/>
        <end position="940"/>
    </location>
</feature>
<dbReference type="Proteomes" id="UP001187531">
    <property type="component" value="Unassembled WGS sequence"/>
</dbReference>